<evidence type="ECO:0000313" key="2">
    <source>
        <dbReference type="Proteomes" id="UP000314294"/>
    </source>
</evidence>
<organism evidence="1 2">
    <name type="scientific">Liparis tanakae</name>
    <name type="common">Tanaka's snailfish</name>
    <dbReference type="NCBI Taxonomy" id="230148"/>
    <lineage>
        <taxon>Eukaryota</taxon>
        <taxon>Metazoa</taxon>
        <taxon>Chordata</taxon>
        <taxon>Craniata</taxon>
        <taxon>Vertebrata</taxon>
        <taxon>Euteleostomi</taxon>
        <taxon>Actinopterygii</taxon>
        <taxon>Neopterygii</taxon>
        <taxon>Teleostei</taxon>
        <taxon>Neoteleostei</taxon>
        <taxon>Acanthomorphata</taxon>
        <taxon>Eupercaria</taxon>
        <taxon>Perciformes</taxon>
        <taxon>Cottioidei</taxon>
        <taxon>Cottales</taxon>
        <taxon>Liparidae</taxon>
        <taxon>Liparis</taxon>
    </lineage>
</organism>
<keyword evidence="2" id="KW-1185">Reference proteome</keyword>
<sequence length="82" mass="9100">MVTCVVTTGPPISLYEPRPPRESGAFARGGDLQEPVRDSLWFRLRFIRQHGGSPDYVLGCSAVTTETTVARQQQARIGVRKQ</sequence>
<gene>
    <name evidence="1" type="ORF">EYF80_030274</name>
</gene>
<evidence type="ECO:0000313" key="1">
    <source>
        <dbReference type="EMBL" id="TNN59459.1"/>
    </source>
</evidence>
<protein>
    <submittedName>
        <fullName evidence="1">Uncharacterized protein</fullName>
    </submittedName>
</protein>
<comment type="caution">
    <text evidence="1">The sequence shown here is derived from an EMBL/GenBank/DDBJ whole genome shotgun (WGS) entry which is preliminary data.</text>
</comment>
<dbReference type="EMBL" id="SRLO01000355">
    <property type="protein sequence ID" value="TNN59459.1"/>
    <property type="molecule type" value="Genomic_DNA"/>
</dbReference>
<proteinExistence type="predicted"/>
<name>A0A4Z2H119_9TELE</name>
<reference evidence="1 2" key="1">
    <citation type="submission" date="2019-03" db="EMBL/GenBank/DDBJ databases">
        <title>First draft genome of Liparis tanakae, snailfish: a comprehensive survey of snailfish specific genes.</title>
        <authorList>
            <person name="Kim W."/>
            <person name="Song I."/>
            <person name="Jeong J.-H."/>
            <person name="Kim D."/>
            <person name="Kim S."/>
            <person name="Ryu S."/>
            <person name="Song J.Y."/>
            <person name="Lee S.K."/>
        </authorList>
    </citation>
    <scope>NUCLEOTIDE SEQUENCE [LARGE SCALE GENOMIC DNA]</scope>
    <source>
        <tissue evidence="1">Muscle</tissue>
    </source>
</reference>
<dbReference type="Proteomes" id="UP000314294">
    <property type="component" value="Unassembled WGS sequence"/>
</dbReference>
<dbReference type="AlphaFoldDB" id="A0A4Z2H119"/>
<accession>A0A4Z2H119</accession>